<reference evidence="2 3" key="1">
    <citation type="submission" date="2024-01" db="EMBL/GenBank/DDBJ databases">
        <title>Genome assemblies of Stephania.</title>
        <authorList>
            <person name="Yang L."/>
        </authorList>
    </citation>
    <scope>NUCLEOTIDE SEQUENCE [LARGE SCALE GENOMIC DNA]</scope>
    <source>
        <strain evidence="2">JXDWG</strain>
        <tissue evidence="2">Leaf</tissue>
    </source>
</reference>
<evidence type="ECO:0000313" key="2">
    <source>
        <dbReference type="EMBL" id="KAK9158323.1"/>
    </source>
</evidence>
<evidence type="ECO:0000313" key="3">
    <source>
        <dbReference type="Proteomes" id="UP001419268"/>
    </source>
</evidence>
<dbReference type="AlphaFoldDB" id="A0AAP0KTA7"/>
<organism evidence="2 3">
    <name type="scientific">Stephania cephalantha</name>
    <dbReference type="NCBI Taxonomy" id="152367"/>
    <lineage>
        <taxon>Eukaryota</taxon>
        <taxon>Viridiplantae</taxon>
        <taxon>Streptophyta</taxon>
        <taxon>Embryophyta</taxon>
        <taxon>Tracheophyta</taxon>
        <taxon>Spermatophyta</taxon>
        <taxon>Magnoliopsida</taxon>
        <taxon>Ranunculales</taxon>
        <taxon>Menispermaceae</taxon>
        <taxon>Menispermoideae</taxon>
        <taxon>Cissampelideae</taxon>
        <taxon>Stephania</taxon>
    </lineage>
</organism>
<gene>
    <name evidence="2" type="ORF">Scep_004897</name>
</gene>
<feature type="region of interest" description="Disordered" evidence="1">
    <location>
        <begin position="1"/>
        <end position="51"/>
    </location>
</feature>
<feature type="compositionally biased region" description="Basic residues" evidence="1">
    <location>
        <begin position="17"/>
        <end position="27"/>
    </location>
</feature>
<sequence>MDQQFNNIAATMNEQRNRRRLSQRQRRQNMSNSAREDLLAARRNQETPETIEQRNVRHQRYLQRYNSMEGISTINFAKHNTTASRLTHIRQHARSGSSEIEGTSTSNIVNHSRTLRLTCIRQQARLLCNQRDGN</sequence>
<name>A0AAP0KTA7_9MAGN</name>
<proteinExistence type="predicted"/>
<dbReference type="Proteomes" id="UP001419268">
    <property type="component" value="Unassembled WGS sequence"/>
</dbReference>
<protein>
    <submittedName>
        <fullName evidence="2">Uncharacterized protein</fullName>
    </submittedName>
</protein>
<evidence type="ECO:0000256" key="1">
    <source>
        <dbReference type="SAM" id="MobiDB-lite"/>
    </source>
</evidence>
<dbReference type="EMBL" id="JBBNAG010000002">
    <property type="protein sequence ID" value="KAK9158323.1"/>
    <property type="molecule type" value="Genomic_DNA"/>
</dbReference>
<comment type="caution">
    <text evidence="2">The sequence shown here is derived from an EMBL/GenBank/DDBJ whole genome shotgun (WGS) entry which is preliminary data.</text>
</comment>
<feature type="compositionally biased region" description="Basic and acidic residues" evidence="1">
    <location>
        <begin position="34"/>
        <end position="51"/>
    </location>
</feature>
<feature type="compositionally biased region" description="Polar residues" evidence="1">
    <location>
        <begin position="1"/>
        <end position="14"/>
    </location>
</feature>
<accession>A0AAP0KTA7</accession>
<keyword evidence="3" id="KW-1185">Reference proteome</keyword>